<dbReference type="RefSeq" id="WP_066735890.1">
    <property type="nucleotide sequence ID" value="NZ_JAJCIQ010000002.1"/>
</dbReference>
<evidence type="ECO:0000313" key="2">
    <source>
        <dbReference type="Proteomes" id="UP001299546"/>
    </source>
</evidence>
<comment type="caution">
    <text evidence="1">The sequence shown here is derived from an EMBL/GenBank/DDBJ whole genome shotgun (WGS) entry which is preliminary data.</text>
</comment>
<accession>A0ABS8DF19</accession>
<dbReference type="Proteomes" id="UP001299546">
    <property type="component" value="Unassembled WGS sequence"/>
</dbReference>
<dbReference type="EMBL" id="JAJCIS010000002">
    <property type="protein sequence ID" value="MCB7387008.1"/>
    <property type="molecule type" value="Genomic_DNA"/>
</dbReference>
<protein>
    <submittedName>
        <fullName evidence="1">Uncharacterized protein</fullName>
    </submittedName>
</protein>
<gene>
    <name evidence="1" type="ORF">LIZ65_06870</name>
</gene>
<evidence type="ECO:0000313" key="1">
    <source>
        <dbReference type="EMBL" id="MCB7387008.1"/>
    </source>
</evidence>
<sequence length="183" mass="19462">MAIIAGKEILRPYIKKTAGYIKSLISSQHVEMSNGTTLQSTIDKINNNLSYESGQIVMSGTPVGCTATILESNSLYVKIGKLVFFNAELTIGNNGTNPNLTVSIPCLPYNTKVHSTFSAGYQNCVVKANGSDNNTVLKAGAYGNGKNVYLSYSSGGRVWTASQKDIISGSGAILISGFYITDE</sequence>
<name>A0ABS8DF19_9FIRM</name>
<keyword evidence="2" id="KW-1185">Reference proteome</keyword>
<reference evidence="1 2" key="1">
    <citation type="submission" date="2021-10" db="EMBL/GenBank/DDBJ databases">
        <title>Collection of gut derived symbiotic bacterial strains cultured from healthy donors.</title>
        <authorList>
            <person name="Lin H."/>
            <person name="Littmann E."/>
            <person name="Kohout C."/>
            <person name="Pamer E.G."/>
        </authorList>
    </citation>
    <scope>NUCLEOTIDE SEQUENCE [LARGE SCALE GENOMIC DNA]</scope>
    <source>
        <strain evidence="1 2">DFI.1.165</strain>
    </source>
</reference>
<organism evidence="1 2">
    <name type="scientific">Bariatricus massiliensis</name>
    <dbReference type="NCBI Taxonomy" id="1745713"/>
    <lineage>
        <taxon>Bacteria</taxon>
        <taxon>Bacillati</taxon>
        <taxon>Bacillota</taxon>
        <taxon>Clostridia</taxon>
        <taxon>Lachnospirales</taxon>
        <taxon>Lachnospiraceae</taxon>
        <taxon>Bariatricus</taxon>
    </lineage>
</organism>
<proteinExistence type="predicted"/>